<evidence type="ECO:0000256" key="1">
    <source>
        <dbReference type="SAM" id="SignalP"/>
    </source>
</evidence>
<protein>
    <recommendedName>
        <fullName evidence="4">Secreted protein</fullName>
    </recommendedName>
</protein>
<feature type="chain" id="PRO_5045494297" description="Secreted protein" evidence="1">
    <location>
        <begin position="31"/>
        <end position="117"/>
    </location>
</feature>
<sequence length="117" mass="11840">MHRKRIATLAAAPLALLIGSAVLSASTANASHSTAPAVASSTCNAPDAEKILTVEEGIALVKKCSARADAAAPGWHWMGNYGSVYDVVAVANGGGIGPGELIAQPQSSGLVPSFMYY</sequence>
<reference evidence="2 3" key="1">
    <citation type="submission" date="2024-04" db="EMBL/GenBank/DDBJ databases">
        <title>Polymorphospora sp. isolated from Baiyangdian Lake in Xiong'an New Area.</title>
        <authorList>
            <person name="Zhang X."/>
            <person name="Liu J."/>
        </authorList>
    </citation>
    <scope>NUCLEOTIDE SEQUENCE [LARGE SCALE GENOMIC DNA]</scope>
    <source>
        <strain evidence="2 3">2-325</strain>
    </source>
</reference>
<keyword evidence="3" id="KW-1185">Reference proteome</keyword>
<accession>A0ABV5CP56</accession>
<evidence type="ECO:0008006" key="4">
    <source>
        <dbReference type="Google" id="ProtNLM"/>
    </source>
</evidence>
<evidence type="ECO:0000313" key="3">
    <source>
        <dbReference type="Proteomes" id="UP001582793"/>
    </source>
</evidence>
<dbReference type="Proteomes" id="UP001582793">
    <property type="component" value="Unassembled WGS sequence"/>
</dbReference>
<dbReference type="RefSeq" id="WP_375734140.1">
    <property type="nucleotide sequence ID" value="NZ_JBCGDC010000026.1"/>
</dbReference>
<name>A0ABV5CP56_9ACTN</name>
<proteinExistence type="predicted"/>
<evidence type="ECO:0000313" key="2">
    <source>
        <dbReference type="EMBL" id="MFB6393785.1"/>
    </source>
</evidence>
<comment type="caution">
    <text evidence="2">The sequence shown here is derived from an EMBL/GenBank/DDBJ whole genome shotgun (WGS) entry which is preliminary data.</text>
</comment>
<gene>
    <name evidence="2" type="ORF">AAFH96_11775</name>
</gene>
<keyword evidence="1" id="KW-0732">Signal</keyword>
<dbReference type="EMBL" id="JBCGDC010000026">
    <property type="protein sequence ID" value="MFB6393785.1"/>
    <property type="molecule type" value="Genomic_DNA"/>
</dbReference>
<organism evidence="2 3">
    <name type="scientific">Polymorphospora lycopeni</name>
    <dbReference type="NCBI Taxonomy" id="3140240"/>
    <lineage>
        <taxon>Bacteria</taxon>
        <taxon>Bacillati</taxon>
        <taxon>Actinomycetota</taxon>
        <taxon>Actinomycetes</taxon>
        <taxon>Micromonosporales</taxon>
        <taxon>Micromonosporaceae</taxon>
        <taxon>Polymorphospora</taxon>
    </lineage>
</organism>
<feature type="signal peptide" evidence="1">
    <location>
        <begin position="1"/>
        <end position="30"/>
    </location>
</feature>